<feature type="domain" description="Multidrug resistance protein MdtA-like barrel-sandwich hybrid" evidence="4">
    <location>
        <begin position="76"/>
        <end position="204"/>
    </location>
</feature>
<dbReference type="AlphaFoldDB" id="A0A1I0IW82"/>
<dbReference type="Proteomes" id="UP000198508">
    <property type="component" value="Unassembled WGS sequence"/>
</dbReference>
<protein>
    <submittedName>
        <fullName evidence="6">RND family efflux transporter, MFP subunit</fullName>
    </submittedName>
</protein>
<sequence>MRRKKAMIIGGAALVAVAAAVLLLGGGKDKAAGGPAGGPRGGAMSANVPVVKAVNPTRGDIRLTSGLTGTVEPADVVYVYAKASGDVTAVMVKAGDTVTAGQVLCEIDTKQVETARNSLDAAEVSLSEARSNLNRMQILYASGDLSAQDYEQYSNKAKSAQLQYESAKLAYDRQVEYSTVTAPIGGRVESCDIEVHDSVGQSTQLCVIAGEGDKRVSFYVTERMMANITVGDQLDITKNGTAYKAYVSEISAMVDADTGLFKVKAQLEGADAIPTGSTVKLSLVTDRTENAMLVPVDAIYYSNGDGYVYLYRDGEVERTAVEVGIYDSQNAEILSGLNMDDLVISTWSSDLYEGAKVELKGAGGAGDAASQPAGEASGPETGPAGGAGGQGADSAGSQSAQAR</sequence>
<keyword evidence="7" id="KW-1185">Reference proteome</keyword>
<comment type="similarity">
    <text evidence="1">Belongs to the membrane fusion protein (MFP) (TC 8.A.1) family.</text>
</comment>
<dbReference type="InterPro" id="IPR058637">
    <property type="entry name" value="YknX-like_C"/>
</dbReference>
<name>A0A1I0IW82_9FIRM</name>
<reference evidence="7" key="1">
    <citation type="submission" date="2016-10" db="EMBL/GenBank/DDBJ databases">
        <authorList>
            <person name="Varghese N."/>
            <person name="Submissions S."/>
        </authorList>
    </citation>
    <scope>NUCLEOTIDE SEQUENCE [LARGE SCALE GENOMIC DNA]</scope>
    <source>
        <strain evidence="7">NLAE-zl-G277</strain>
    </source>
</reference>
<evidence type="ECO:0000313" key="7">
    <source>
        <dbReference type="Proteomes" id="UP000198508"/>
    </source>
</evidence>
<dbReference type="Gene3D" id="2.40.30.170">
    <property type="match status" value="1"/>
</dbReference>
<gene>
    <name evidence="6" type="ORF">SAMN05216313_12454</name>
</gene>
<evidence type="ECO:0000256" key="3">
    <source>
        <dbReference type="SAM" id="MobiDB-lite"/>
    </source>
</evidence>
<feature type="compositionally biased region" description="Low complexity" evidence="3">
    <location>
        <begin position="372"/>
        <end position="382"/>
    </location>
</feature>
<dbReference type="GO" id="GO:1990281">
    <property type="term" value="C:efflux pump complex"/>
    <property type="evidence" value="ECO:0007669"/>
    <property type="project" value="TreeGrafter"/>
</dbReference>
<dbReference type="InterPro" id="IPR006143">
    <property type="entry name" value="RND_pump_MFP"/>
</dbReference>
<evidence type="ECO:0000313" key="6">
    <source>
        <dbReference type="EMBL" id="SEU01641.1"/>
    </source>
</evidence>
<feature type="compositionally biased region" description="Low complexity" evidence="3">
    <location>
        <begin position="392"/>
        <end position="403"/>
    </location>
</feature>
<dbReference type="GO" id="GO:0015562">
    <property type="term" value="F:efflux transmembrane transporter activity"/>
    <property type="evidence" value="ECO:0007669"/>
    <property type="project" value="TreeGrafter"/>
</dbReference>
<proteinExistence type="inferred from homology"/>
<organism evidence="6 7">
    <name type="scientific">Enterocloster lavalensis</name>
    <dbReference type="NCBI Taxonomy" id="460384"/>
    <lineage>
        <taxon>Bacteria</taxon>
        <taxon>Bacillati</taxon>
        <taxon>Bacillota</taxon>
        <taxon>Clostridia</taxon>
        <taxon>Lachnospirales</taxon>
        <taxon>Lachnospiraceae</taxon>
        <taxon>Enterocloster</taxon>
    </lineage>
</organism>
<evidence type="ECO:0000256" key="1">
    <source>
        <dbReference type="ARBA" id="ARBA00009477"/>
    </source>
</evidence>
<dbReference type="RefSeq" id="WP_092367853.1">
    <property type="nucleotide sequence ID" value="NZ_FOIM01000024.1"/>
</dbReference>
<dbReference type="Pfam" id="PF25989">
    <property type="entry name" value="YknX_C"/>
    <property type="match status" value="1"/>
</dbReference>
<dbReference type="NCBIfam" id="TIGR01730">
    <property type="entry name" value="RND_mfp"/>
    <property type="match status" value="1"/>
</dbReference>
<dbReference type="SUPFAM" id="SSF111369">
    <property type="entry name" value="HlyD-like secretion proteins"/>
    <property type="match status" value="1"/>
</dbReference>
<accession>A0A1I0IW82</accession>
<feature type="domain" description="YknX-like C-terminal permuted SH3-like" evidence="5">
    <location>
        <begin position="293"/>
        <end position="358"/>
    </location>
</feature>
<dbReference type="Gene3D" id="2.40.50.100">
    <property type="match status" value="1"/>
</dbReference>
<evidence type="ECO:0000259" key="5">
    <source>
        <dbReference type="Pfam" id="PF25989"/>
    </source>
</evidence>
<dbReference type="STRING" id="460384.SAMN05216313_12454"/>
<keyword evidence="2" id="KW-0175">Coiled coil</keyword>
<dbReference type="PANTHER" id="PTHR30469">
    <property type="entry name" value="MULTIDRUG RESISTANCE PROTEIN MDTA"/>
    <property type="match status" value="1"/>
</dbReference>
<dbReference type="Gene3D" id="2.40.420.20">
    <property type="match status" value="1"/>
</dbReference>
<dbReference type="Pfam" id="PF25917">
    <property type="entry name" value="BSH_RND"/>
    <property type="match status" value="1"/>
</dbReference>
<feature type="coiled-coil region" evidence="2">
    <location>
        <begin position="112"/>
        <end position="170"/>
    </location>
</feature>
<dbReference type="Gene3D" id="1.10.287.470">
    <property type="entry name" value="Helix hairpin bin"/>
    <property type="match status" value="1"/>
</dbReference>
<feature type="region of interest" description="Disordered" evidence="3">
    <location>
        <begin position="362"/>
        <end position="403"/>
    </location>
</feature>
<dbReference type="EMBL" id="FOIM01000024">
    <property type="protein sequence ID" value="SEU01641.1"/>
    <property type="molecule type" value="Genomic_DNA"/>
</dbReference>
<evidence type="ECO:0000259" key="4">
    <source>
        <dbReference type="Pfam" id="PF25917"/>
    </source>
</evidence>
<dbReference type="InterPro" id="IPR058625">
    <property type="entry name" value="MdtA-like_BSH"/>
</dbReference>
<evidence type="ECO:0000256" key="2">
    <source>
        <dbReference type="SAM" id="Coils"/>
    </source>
</evidence>